<feature type="region of interest" description="Disordered" evidence="1">
    <location>
        <begin position="1"/>
        <end position="76"/>
    </location>
</feature>
<organism evidence="2">
    <name type="scientific">Pararge aegeria</name>
    <name type="common">speckled wood butterfly</name>
    <dbReference type="NCBI Taxonomy" id="116150"/>
    <lineage>
        <taxon>Eukaryota</taxon>
        <taxon>Metazoa</taxon>
        <taxon>Ecdysozoa</taxon>
        <taxon>Arthropoda</taxon>
        <taxon>Hexapoda</taxon>
        <taxon>Insecta</taxon>
        <taxon>Pterygota</taxon>
        <taxon>Neoptera</taxon>
        <taxon>Endopterygota</taxon>
        <taxon>Lepidoptera</taxon>
        <taxon>Glossata</taxon>
        <taxon>Ditrysia</taxon>
        <taxon>Papilionoidea</taxon>
        <taxon>Nymphalidae</taxon>
        <taxon>Satyrinae</taxon>
        <taxon>Satyrini</taxon>
        <taxon>Parargina</taxon>
        <taxon>Pararge</taxon>
    </lineage>
</organism>
<dbReference type="EMBL" id="GAIX01000115">
    <property type="protein sequence ID" value="JAA92445.1"/>
    <property type="molecule type" value="Transcribed_RNA"/>
</dbReference>
<accession>S4PSA2</accession>
<proteinExistence type="predicted"/>
<protein>
    <submittedName>
        <fullName evidence="2">Uncharacterized protein</fullName>
    </submittedName>
</protein>
<dbReference type="AlphaFoldDB" id="S4PSA2"/>
<feature type="non-terminal residue" evidence="2">
    <location>
        <position position="76"/>
    </location>
</feature>
<evidence type="ECO:0000313" key="2">
    <source>
        <dbReference type="EMBL" id="JAA92445.1"/>
    </source>
</evidence>
<evidence type="ECO:0000256" key="1">
    <source>
        <dbReference type="SAM" id="MobiDB-lite"/>
    </source>
</evidence>
<sequence length="76" mass="7896">AAGHGAAGQEPARRGLRRPHQRVLQLAGGRGPAAGVAAAAGARGQLPLRRPRPHARDAALLRGYHREGHRAQHGPA</sequence>
<reference evidence="2" key="2">
    <citation type="submission" date="2013-05" db="EMBL/GenBank/DDBJ databases">
        <authorList>
            <person name="Carter J.-M."/>
            <person name="Baker S.C."/>
            <person name="Pink R."/>
            <person name="Carter D.R.F."/>
            <person name="Collins A."/>
            <person name="Tomlin J."/>
            <person name="Gibbs M."/>
            <person name="Breuker C.J."/>
        </authorList>
    </citation>
    <scope>NUCLEOTIDE SEQUENCE</scope>
    <source>
        <tissue evidence="2">Ovary</tissue>
    </source>
</reference>
<reference evidence="2" key="1">
    <citation type="journal article" date="2013" name="BMC Genomics">
        <title>Unscrambling butterfly oogenesis.</title>
        <authorList>
            <person name="Carter J.M."/>
            <person name="Baker S.C."/>
            <person name="Pink R."/>
            <person name="Carter D.R."/>
            <person name="Collins A."/>
            <person name="Tomlin J."/>
            <person name="Gibbs M."/>
            <person name="Breuker C.J."/>
        </authorList>
    </citation>
    <scope>NUCLEOTIDE SEQUENCE</scope>
    <source>
        <tissue evidence="2">Ovary</tissue>
    </source>
</reference>
<feature type="non-terminal residue" evidence="2">
    <location>
        <position position="1"/>
    </location>
</feature>
<feature type="compositionally biased region" description="Low complexity" evidence="1">
    <location>
        <begin position="33"/>
        <end position="44"/>
    </location>
</feature>
<feature type="compositionally biased region" description="Basic and acidic residues" evidence="1">
    <location>
        <begin position="54"/>
        <end position="70"/>
    </location>
</feature>
<name>S4PSA2_9NEOP</name>